<keyword evidence="1 7" id="KW-1003">Cell membrane</keyword>
<dbReference type="CDD" id="cd08010">
    <property type="entry name" value="MltG_like"/>
    <property type="match status" value="1"/>
</dbReference>
<keyword evidence="3 7" id="KW-1133">Transmembrane helix</keyword>
<keyword evidence="5 7" id="KW-0456">Lyase</keyword>
<dbReference type="STRING" id="1802158.A2827_00035"/>
<accession>A0A1G2H7L1</accession>
<dbReference type="GO" id="GO:0008932">
    <property type="term" value="F:lytic endotransglycosylase activity"/>
    <property type="evidence" value="ECO:0007669"/>
    <property type="project" value="UniProtKB-UniRule"/>
</dbReference>
<keyword evidence="2 7" id="KW-0812">Transmembrane</keyword>
<dbReference type="HAMAP" id="MF_02065">
    <property type="entry name" value="MltG"/>
    <property type="match status" value="1"/>
</dbReference>
<dbReference type="NCBIfam" id="TIGR00247">
    <property type="entry name" value="endolytic transglycosylase MltG"/>
    <property type="match status" value="1"/>
</dbReference>
<comment type="caution">
    <text evidence="8">The sequence shown here is derived from an EMBL/GenBank/DDBJ whole genome shotgun (WGS) entry which is preliminary data.</text>
</comment>
<organism evidence="8 9">
    <name type="scientific">Candidatus Spechtbacteria bacterium RIFCSPHIGHO2_01_FULL_43_30</name>
    <dbReference type="NCBI Taxonomy" id="1802158"/>
    <lineage>
        <taxon>Bacteria</taxon>
        <taxon>Candidatus Spechtiibacteriota</taxon>
    </lineage>
</organism>
<name>A0A1G2H7L1_9BACT</name>
<dbReference type="InterPro" id="IPR003770">
    <property type="entry name" value="MLTG-like"/>
</dbReference>
<dbReference type="Gene3D" id="3.30.1490.480">
    <property type="entry name" value="Endolytic murein transglycosylase"/>
    <property type="match status" value="1"/>
</dbReference>
<evidence type="ECO:0000256" key="4">
    <source>
        <dbReference type="ARBA" id="ARBA00023136"/>
    </source>
</evidence>
<comment type="subcellular location">
    <subcellularLocation>
        <location evidence="7">Cell membrane</location>
        <topology evidence="7">Single-pass membrane protein</topology>
    </subcellularLocation>
</comment>
<evidence type="ECO:0000256" key="6">
    <source>
        <dbReference type="ARBA" id="ARBA00023316"/>
    </source>
</evidence>
<evidence type="ECO:0000313" key="8">
    <source>
        <dbReference type="EMBL" id="OGZ58475.1"/>
    </source>
</evidence>
<evidence type="ECO:0000256" key="5">
    <source>
        <dbReference type="ARBA" id="ARBA00023239"/>
    </source>
</evidence>
<keyword evidence="4 7" id="KW-0472">Membrane</keyword>
<dbReference type="EC" id="4.2.2.29" evidence="7"/>
<proteinExistence type="inferred from homology"/>
<dbReference type="AlphaFoldDB" id="A0A1G2H7L1"/>
<dbReference type="GO" id="GO:0005886">
    <property type="term" value="C:plasma membrane"/>
    <property type="evidence" value="ECO:0007669"/>
    <property type="project" value="UniProtKB-SubCell"/>
</dbReference>
<dbReference type="GO" id="GO:0071555">
    <property type="term" value="P:cell wall organization"/>
    <property type="evidence" value="ECO:0007669"/>
    <property type="project" value="UniProtKB-KW"/>
</dbReference>
<evidence type="ECO:0000256" key="3">
    <source>
        <dbReference type="ARBA" id="ARBA00022989"/>
    </source>
</evidence>
<evidence type="ECO:0000256" key="2">
    <source>
        <dbReference type="ARBA" id="ARBA00022692"/>
    </source>
</evidence>
<dbReference type="GO" id="GO:0009252">
    <property type="term" value="P:peptidoglycan biosynthetic process"/>
    <property type="evidence" value="ECO:0007669"/>
    <property type="project" value="UniProtKB-UniRule"/>
</dbReference>
<reference evidence="8 9" key="1">
    <citation type="journal article" date="2016" name="Nat. Commun.">
        <title>Thousands of microbial genomes shed light on interconnected biogeochemical processes in an aquifer system.</title>
        <authorList>
            <person name="Anantharaman K."/>
            <person name="Brown C.T."/>
            <person name="Hug L.A."/>
            <person name="Sharon I."/>
            <person name="Castelle C.J."/>
            <person name="Probst A.J."/>
            <person name="Thomas B.C."/>
            <person name="Singh A."/>
            <person name="Wilkins M.J."/>
            <person name="Karaoz U."/>
            <person name="Brodie E.L."/>
            <person name="Williams K.H."/>
            <person name="Hubbard S.S."/>
            <person name="Banfield J.F."/>
        </authorList>
    </citation>
    <scope>NUCLEOTIDE SEQUENCE [LARGE SCALE GENOMIC DNA]</scope>
</reference>
<keyword evidence="6 7" id="KW-0961">Cell wall biogenesis/degradation</keyword>
<dbReference type="Pfam" id="PF02618">
    <property type="entry name" value="YceG"/>
    <property type="match status" value="1"/>
</dbReference>
<dbReference type="Gene3D" id="3.30.160.60">
    <property type="entry name" value="Classic Zinc Finger"/>
    <property type="match status" value="1"/>
</dbReference>
<comment type="similarity">
    <text evidence="7">Belongs to the transglycosylase MltG family.</text>
</comment>
<dbReference type="Proteomes" id="UP000177932">
    <property type="component" value="Unassembled WGS sequence"/>
</dbReference>
<evidence type="ECO:0000256" key="7">
    <source>
        <dbReference type="HAMAP-Rule" id="MF_02065"/>
    </source>
</evidence>
<dbReference type="EMBL" id="MHOD01000006">
    <property type="protein sequence ID" value="OGZ58475.1"/>
    <property type="molecule type" value="Genomic_DNA"/>
</dbReference>
<sequence length="343" mass="38564">MRIVFKISLILAIAFDLIAIGGLLYLLTVSKSAADLASRDIIDFEVQSGWSAGDISRELKAKGVIDSEFYFTFYIVWNKESGNLKAGYYELSPSMTMPEIVEELKTGKIKQVKVTIPEGYTTSQMEELFIKSDFELNKGELVEAADVSPALVHRIFNLNFLLDLPEDATIDGFLFPDTYIFEESPDLNSIMEKMLVNFSDKVPDATRVKIKADGRTLYDTVKMASLLEKEVKTYEDMRIASGILWKRIEIGMPLQVDATLIYITGKKGSELTSEDKLINSRYNTYLYRGLPPTPINNAGLNAINAAVNPFETEFLYYISTPDGETIFSKTLDDHNANVAKFLR</sequence>
<protein>
    <recommendedName>
        <fullName evidence="7">Endolytic murein transglycosylase</fullName>
        <ecNumber evidence="7">4.2.2.29</ecNumber>
    </recommendedName>
    <alternativeName>
        <fullName evidence="7">Peptidoglycan lytic transglycosylase</fullName>
    </alternativeName>
    <alternativeName>
        <fullName evidence="7">Peptidoglycan polymerization terminase</fullName>
    </alternativeName>
</protein>
<evidence type="ECO:0000256" key="1">
    <source>
        <dbReference type="ARBA" id="ARBA00022475"/>
    </source>
</evidence>
<dbReference type="PANTHER" id="PTHR30518">
    <property type="entry name" value="ENDOLYTIC MUREIN TRANSGLYCOSYLASE"/>
    <property type="match status" value="1"/>
</dbReference>
<comment type="function">
    <text evidence="7">Functions as a peptidoglycan terminase that cleaves nascent peptidoglycan strands endolytically to terminate their elongation.</text>
</comment>
<feature type="transmembrane region" description="Helical" evidence="7">
    <location>
        <begin position="7"/>
        <end position="27"/>
    </location>
</feature>
<dbReference type="PANTHER" id="PTHR30518:SF2">
    <property type="entry name" value="ENDOLYTIC MUREIN TRANSGLYCOSYLASE"/>
    <property type="match status" value="1"/>
</dbReference>
<feature type="site" description="Important for catalytic activity" evidence="7">
    <location>
        <position position="230"/>
    </location>
</feature>
<evidence type="ECO:0000313" key="9">
    <source>
        <dbReference type="Proteomes" id="UP000177932"/>
    </source>
</evidence>
<gene>
    <name evidence="7" type="primary">mltG</name>
    <name evidence="8" type="ORF">A2827_00035</name>
</gene>
<comment type="catalytic activity">
    <reaction evidence="7">
        <text>a peptidoglycan chain = a peptidoglycan chain with N-acetyl-1,6-anhydromuramyl-[peptide] at the reducing end + a peptidoglycan chain with N-acetylglucosamine at the non-reducing end.</text>
        <dbReference type="EC" id="4.2.2.29"/>
    </reaction>
</comment>